<gene>
    <name evidence="4" type="ORF">B0T14DRAFT_570344</name>
</gene>
<feature type="region of interest" description="Disordered" evidence="2">
    <location>
        <begin position="204"/>
        <end position="254"/>
    </location>
</feature>
<feature type="compositionally biased region" description="Basic and acidic residues" evidence="2">
    <location>
        <begin position="321"/>
        <end position="331"/>
    </location>
</feature>
<dbReference type="AlphaFoldDB" id="A0AA40BUQ7"/>
<organism evidence="4 5">
    <name type="scientific">Immersiella caudata</name>
    <dbReference type="NCBI Taxonomy" id="314043"/>
    <lineage>
        <taxon>Eukaryota</taxon>
        <taxon>Fungi</taxon>
        <taxon>Dikarya</taxon>
        <taxon>Ascomycota</taxon>
        <taxon>Pezizomycotina</taxon>
        <taxon>Sordariomycetes</taxon>
        <taxon>Sordariomycetidae</taxon>
        <taxon>Sordariales</taxon>
        <taxon>Lasiosphaeriaceae</taxon>
        <taxon>Immersiella</taxon>
    </lineage>
</organism>
<evidence type="ECO:0000313" key="5">
    <source>
        <dbReference type="Proteomes" id="UP001175000"/>
    </source>
</evidence>
<keyword evidence="1" id="KW-0863">Zinc-finger</keyword>
<dbReference type="InterPro" id="IPR013087">
    <property type="entry name" value="Znf_C2H2_type"/>
</dbReference>
<name>A0AA40BUQ7_9PEZI</name>
<dbReference type="Proteomes" id="UP001175000">
    <property type="component" value="Unassembled WGS sequence"/>
</dbReference>
<feature type="region of interest" description="Disordered" evidence="2">
    <location>
        <begin position="1"/>
        <end position="79"/>
    </location>
</feature>
<feature type="compositionally biased region" description="Low complexity" evidence="2">
    <location>
        <begin position="286"/>
        <end position="307"/>
    </location>
</feature>
<dbReference type="GO" id="GO:0003700">
    <property type="term" value="F:DNA-binding transcription factor activity"/>
    <property type="evidence" value="ECO:0007669"/>
    <property type="project" value="InterPro"/>
</dbReference>
<dbReference type="EMBL" id="JAULSU010000006">
    <property type="protein sequence ID" value="KAK0614408.1"/>
    <property type="molecule type" value="Genomic_DNA"/>
</dbReference>
<proteinExistence type="predicted"/>
<feature type="compositionally biased region" description="Polar residues" evidence="2">
    <location>
        <begin position="594"/>
        <end position="603"/>
    </location>
</feature>
<evidence type="ECO:0000313" key="4">
    <source>
        <dbReference type="EMBL" id="KAK0614408.1"/>
    </source>
</evidence>
<protein>
    <recommendedName>
        <fullName evidence="3">C2H2-type domain-containing protein</fullName>
    </recommendedName>
</protein>
<accession>A0AA40BUQ7</accession>
<evidence type="ECO:0000259" key="3">
    <source>
        <dbReference type="PROSITE" id="PS50157"/>
    </source>
</evidence>
<feature type="compositionally biased region" description="Polar residues" evidence="2">
    <location>
        <begin position="1"/>
        <end position="10"/>
    </location>
</feature>
<feature type="region of interest" description="Disordered" evidence="2">
    <location>
        <begin position="591"/>
        <end position="613"/>
    </location>
</feature>
<feature type="compositionally biased region" description="Low complexity" evidence="2">
    <location>
        <begin position="241"/>
        <end position="254"/>
    </location>
</feature>
<feature type="compositionally biased region" description="Basic and acidic residues" evidence="2">
    <location>
        <begin position="11"/>
        <end position="20"/>
    </location>
</feature>
<dbReference type="InterPro" id="IPR004827">
    <property type="entry name" value="bZIP"/>
</dbReference>
<keyword evidence="1" id="KW-0862">Zinc</keyword>
<keyword evidence="5" id="KW-1185">Reference proteome</keyword>
<dbReference type="PANTHER" id="PTHR38166:SF1">
    <property type="entry name" value="C2H2-TYPE DOMAIN-CONTAINING PROTEIN"/>
    <property type="match status" value="1"/>
</dbReference>
<feature type="compositionally biased region" description="Polar residues" evidence="2">
    <location>
        <begin position="223"/>
        <end position="240"/>
    </location>
</feature>
<feature type="region of interest" description="Disordered" evidence="2">
    <location>
        <begin position="286"/>
        <end position="383"/>
    </location>
</feature>
<sequence>MEMFNYQSSRPETRNAEPDPKSSAGDSKSGDGGDHGPASGSATIKDKGKSVSRSKAGGASSRKTDDWSEINSADGWRRIQNRIAQRKFREKAREQMQRAQREAANELHASNSYYIAPEAHDEQQELSGLPWGSLSMRPRVNRRHQDVPSYGFLDGTFEGTGEYRGIPKAWYSDANVQVPEALKSGGGPVESLTRLTSSLSLKPSLAIKQSTRDSPSYEKQQDDSGTSSETQIPTTAETETASFRSPSASPSSSRLLFPILDRNRKNAIDSLMTEFEALLNNTLCQGSRSRGARSGSSRGSATATGASQGFVGAPTVHSSKRPRDGDGRSDPDPSDSEDERSGEPKRTKLTPGSDSQRRRLACPYNRRDPHKHNKHRSCNGPGWSTVHRVKEHIYRTHALPTHCARCGEEFQNEAELTGHQRLAQGCEVRDVEQAEGFTKDQEKALRKRTKGLESEEEKWKETYRILFSDDPEDTIPTPYYDDGDTSWESRRDDEFDRYERYLRRELPRAVRTRLEEAVASFSDPFVRQLRSQLVDIVRDTQAQLFRDYRHSMQAQHSAGDGRGLITAQFDAPREFSDIFLDLSAFSPPSPLLESETTLGDSSQPDPPAITSDKYYLSPYDLRQKVYGDSSAATLDHGGQPEFSTSTSYSYYGLSYAQPSDSGYGGSIADGEKGQDPVYYYDYDVAPM</sequence>
<dbReference type="PROSITE" id="PS50157">
    <property type="entry name" value="ZINC_FINGER_C2H2_2"/>
    <property type="match status" value="1"/>
</dbReference>
<evidence type="ECO:0000256" key="1">
    <source>
        <dbReference type="PROSITE-ProRule" id="PRU00042"/>
    </source>
</evidence>
<reference evidence="4" key="1">
    <citation type="submission" date="2023-06" db="EMBL/GenBank/DDBJ databases">
        <title>Genome-scale phylogeny and comparative genomics of the fungal order Sordariales.</title>
        <authorList>
            <consortium name="Lawrence Berkeley National Laboratory"/>
            <person name="Hensen N."/>
            <person name="Bonometti L."/>
            <person name="Westerberg I."/>
            <person name="Brannstrom I.O."/>
            <person name="Guillou S."/>
            <person name="Cros-Aarteil S."/>
            <person name="Calhoun S."/>
            <person name="Haridas S."/>
            <person name="Kuo A."/>
            <person name="Mondo S."/>
            <person name="Pangilinan J."/>
            <person name="Riley R."/>
            <person name="Labutti K."/>
            <person name="Andreopoulos B."/>
            <person name="Lipzen A."/>
            <person name="Chen C."/>
            <person name="Yanf M."/>
            <person name="Daum C."/>
            <person name="Ng V."/>
            <person name="Clum A."/>
            <person name="Steindorff A."/>
            <person name="Ohm R."/>
            <person name="Martin F."/>
            <person name="Silar P."/>
            <person name="Natvig D."/>
            <person name="Lalanne C."/>
            <person name="Gautier V."/>
            <person name="Ament-Velasquez S.L."/>
            <person name="Kruys A."/>
            <person name="Hutchinson M.I."/>
            <person name="Powell A.J."/>
            <person name="Barry K."/>
            <person name="Miller A.N."/>
            <person name="Grigoriev I.V."/>
            <person name="Debuchy R."/>
            <person name="Gladieux P."/>
            <person name="Thoren M.H."/>
            <person name="Johannesson H."/>
        </authorList>
    </citation>
    <scope>NUCLEOTIDE SEQUENCE</scope>
    <source>
        <strain evidence="4">CBS 606.72</strain>
    </source>
</reference>
<dbReference type="PANTHER" id="PTHR38166">
    <property type="entry name" value="C2H2-TYPE DOMAIN-CONTAINING PROTEIN-RELATED"/>
    <property type="match status" value="1"/>
</dbReference>
<dbReference type="GO" id="GO:0008270">
    <property type="term" value="F:zinc ion binding"/>
    <property type="evidence" value="ECO:0007669"/>
    <property type="project" value="UniProtKB-KW"/>
</dbReference>
<dbReference type="CDD" id="cd14688">
    <property type="entry name" value="bZIP_YAP"/>
    <property type="match status" value="1"/>
</dbReference>
<feature type="domain" description="C2H2-type" evidence="3">
    <location>
        <begin position="401"/>
        <end position="428"/>
    </location>
</feature>
<evidence type="ECO:0000256" key="2">
    <source>
        <dbReference type="SAM" id="MobiDB-lite"/>
    </source>
</evidence>
<keyword evidence="1" id="KW-0479">Metal-binding</keyword>
<dbReference type="PROSITE" id="PS00036">
    <property type="entry name" value="BZIP_BASIC"/>
    <property type="match status" value="1"/>
</dbReference>
<comment type="caution">
    <text evidence="4">The sequence shown here is derived from an EMBL/GenBank/DDBJ whole genome shotgun (WGS) entry which is preliminary data.</text>
</comment>
<feature type="compositionally biased region" description="Basic residues" evidence="2">
    <location>
        <begin position="368"/>
        <end position="377"/>
    </location>
</feature>